<feature type="domain" description="DUF7869" evidence="1">
    <location>
        <begin position="162"/>
        <end position="280"/>
    </location>
</feature>
<reference evidence="2 3" key="1">
    <citation type="journal article" date="2013" name="Nature">
        <title>Insights into bilaterian evolution from three spiralian genomes.</title>
        <authorList>
            <person name="Simakov O."/>
            <person name="Marletaz F."/>
            <person name="Cho S.J."/>
            <person name="Edsinger-Gonzales E."/>
            <person name="Havlak P."/>
            <person name="Hellsten U."/>
            <person name="Kuo D.H."/>
            <person name="Larsson T."/>
            <person name="Lv J."/>
            <person name="Arendt D."/>
            <person name="Savage R."/>
            <person name="Osoegawa K."/>
            <person name="de Jong P."/>
            <person name="Grimwood J."/>
            <person name="Chapman J.A."/>
            <person name="Shapiro H."/>
            <person name="Aerts A."/>
            <person name="Otillar R.P."/>
            <person name="Terry A.Y."/>
            <person name="Boore J.L."/>
            <person name="Grigoriev I.V."/>
            <person name="Lindberg D.R."/>
            <person name="Seaver E.C."/>
            <person name="Weisblat D.A."/>
            <person name="Putnam N.H."/>
            <person name="Rokhsar D.S."/>
        </authorList>
    </citation>
    <scope>NUCLEOTIDE SEQUENCE [LARGE SCALE GENOMIC DNA]</scope>
</reference>
<dbReference type="RefSeq" id="XP_009063867.1">
    <property type="nucleotide sequence ID" value="XM_009065619.1"/>
</dbReference>
<dbReference type="PANTHER" id="PTHR10773:SF19">
    <property type="match status" value="1"/>
</dbReference>
<dbReference type="InterPro" id="IPR057191">
    <property type="entry name" value="DUF7869"/>
</dbReference>
<evidence type="ECO:0000313" key="3">
    <source>
        <dbReference type="Proteomes" id="UP000030746"/>
    </source>
</evidence>
<dbReference type="CTD" id="20236595"/>
<evidence type="ECO:0000259" key="1">
    <source>
        <dbReference type="Pfam" id="PF25273"/>
    </source>
</evidence>
<dbReference type="Pfam" id="PF25273">
    <property type="entry name" value="DUF7869"/>
    <property type="match status" value="1"/>
</dbReference>
<dbReference type="OMA" id="ENEREVH"/>
<dbReference type="EMBL" id="KB203274">
    <property type="protein sequence ID" value="ESO85626.1"/>
    <property type="molecule type" value="Genomic_DNA"/>
</dbReference>
<dbReference type="GeneID" id="20236595"/>
<keyword evidence="3" id="KW-1185">Reference proteome</keyword>
<dbReference type="OrthoDB" id="6150072at2759"/>
<evidence type="ECO:0000313" key="2">
    <source>
        <dbReference type="EMBL" id="ESO85626.1"/>
    </source>
</evidence>
<dbReference type="AlphaFoldDB" id="V3ZXD6"/>
<name>V3ZXD6_LOTGI</name>
<proteinExistence type="predicted"/>
<dbReference type="HOGENOM" id="CLU_960717_0_0_1"/>
<dbReference type="PANTHER" id="PTHR10773">
    <property type="entry name" value="DNA-DIRECTED RNA POLYMERASES I, II, AND III SUBUNIT RPABC2"/>
    <property type="match status" value="1"/>
</dbReference>
<sequence length="290" mass="32958">MCVAERIKDNSKTAIPIMFSGSAAVVGLLKRTRGVDDESQGSRVKKRKRLNVTPGKSYEEIGPEFNLGFHVPSKDLCDTCTKFDMKKESGTFHPSDEAELINHLRRKEQARTAKSVDKFVGDTITAVFDLQQVMVAPKLFVGSGYYLRKLNVYNFTVLELQTLQGFCYTWHECEGKRGTNEIASCLLKWLKAKDNEGYHSAILYSDSCGGQNRNRIMCSAILQFLSQAQNIEFVEQKYFESGHSQNECDSMHSCIEREYKSSNVFLPSAYHESMRKANKKTALYSNRKYS</sequence>
<protein>
    <recommendedName>
        <fullName evidence="1">DUF7869 domain-containing protein</fullName>
    </recommendedName>
</protein>
<gene>
    <name evidence="2" type="ORF">LOTGIDRAFT_155116</name>
</gene>
<accession>V3ZXD6</accession>
<dbReference type="KEGG" id="lgi:LOTGIDRAFT_155116"/>
<dbReference type="Proteomes" id="UP000030746">
    <property type="component" value="Unassembled WGS sequence"/>
</dbReference>
<organism evidence="2 3">
    <name type="scientific">Lottia gigantea</name>
    <name type="common">Giant owl limpet</name>
    <dbReference type="NCBI Taxonomy" id="225164"/>
    <lineage>
        <taxon>Eukaryota</taxon>
        <taxon>Metazoa</taxon>
        <taxon>Spiralia</taxon>
        <taxon>Lophotrochozoa</taxon>
        <taxon>Mollusca</taxon>
        <taxon>Gastropoda</taxon>
        <taxon>Patellogastropoda</taxon>
        <taxon>Lottioidea</taxon>
        <taxon>Lottiidae</taxon>
        <taxon>Lottia</taxon>
    </lineage>
</organism>